<dbReference type="InterPro" id="IPR036291">
    <property type="entry name" value="NAD(P)-bd_dom_sf"/>
</dbReference>
<dbReference type="EMBL" id="LNTB01000001">
    <property type="protein sequence ID" value="KSW12539.1"/>
    <property type="molecule type" value="Genomic_DNA"/>
</dbReference>
<comment type="miscellaneous">
    <text evidence="8">During catalysis, the active site Cys acts as a nucleophile attacking the alpha-carbonyl group of tRNA-bound glutamate with the formation of a thioester intermediate between enzyme and glutamate, and the concomitant release of tRNA(Glu). The thioester intermediate is finally reduced by direct hydride transfer from NADPH, to form the product GSA.</text>
</comment>
<evidence type="ECO:0000256" key="3">
    <source>
        <dbReference type="ARBA" id="ARBA00012970"/>
    </source>
</evidence>
<protein>
    <recommendedName>
        <fullName evidence="3 8">Glutamyl-tRNA reductase</fullName>
        <shortName evidence="8">GluTR</shortName>
        <ecNumber evidence="3 8">1.2.1.70</ecNumber>
    </recommendedName>
</protein>
<comment type="pathway">
    <text evidence="1 8 13">Porphyrin-containing compound metabolism; protoporphyrin-IX biosynthesis; 5-aminolevulinate from L-glutamyl-tRNA(Glu): step 1/2.</text>
</comment>
<evidence type="ECO:0000259" key="16">
    <source>
        <dbReference type="Pfam" id="PF01488"/>
    </source>
</evidence>
<evidence type="ECO:0000313" key="18">
    <source>
        <dbReference type="EMBL" id="KSW12539.1"/>
    </source>
</evidence>
<feature type="site" description="Important for activity" evidence="8 12">
    <location>
        <position position="92"/>
    </location>
</feature>
<evidence type="ECO:0000256" key="1">
    <source>
        <dbReference type="ARBA" id="ARBA00005059"/>
    </source>
</evidence>
<evidence type="ECO:0000256" key="7">
    <source>
        <dbReference type="ARBA" id="ARBA00047464"/>
    </source>
</evidence>
<evidence type="ECO:0000256" key="12">
    <source>
        <dbReference type="PIRSR" id="PIRSR000445-4"/>
    </source>
</evidence>
<dbReference type="InterPro" id="IPR000343">
    <property type="entry name" value="4pyrrol_synth_GluRdtase"/>
</dbReference>
<feature type="binding site" evidence="8 10">
    <location>
        <begin position="107"/>
        <end position="109"/>
    </location>
    <ligand>
        <name>substrate</name>
    </ligand>
</feature>
<dbReference type="PIRSF" id="PIRSF000445">
    <property type="entry name" value="4pyrrol_synth_GluRdtase"/>
    <property type="match status" value="1"/>
</dbReference>
<dbReference type="SUPFAM" id="SSF51735">
    <property type="entry name" value="NAD(P)-binding Rossmann-fold domains"/>
    <property type="match status" value="1"/>
</dbReference>
<name>A0A0V8RWW0_PYROC</name>
<accession>A0A0V8RWW0</accession>
<keyword evidence="19" id="KW-1185">Reference proteome</keyword>
<evidence type="ECO:0000256" key="9">
    <source>
        <dbReference type="PIRSR" id="PIRSR000445-1"/>
    </source>
</evidence>
<keyword evidence="5 8" id="KW-0560">Oxidoreductase</keyword>
<dbReference type="STRING" id="2309.CF15_07410"/>
<organism evidence="18 19">
    <name type="scientific">Pyrodictium occultum</name>
    <dbReference type="NCBI Taxonomy" id="2309"/>
    <lineage>
        <taxon>Archaea</taxon>
        <taxon>Thermoproteota</taxon>
        <taxon>Thermoprotei</taxon>
        <taxon>Desulfurococcales</taxon>
        <taxon>Pyrodictiaceae</taxon>
        <taxon>Pyrodictium</taxon>
    </lineage>
</organism>
<keyword evidence="4 8" id="KW-0521">NADP</keyword>
<comment type="caution">
    <text evidence="18">The sequence shown here is derived from an EMBL/GenBank/DDBJ whole genome shotgun (WGS) entry which is preliminary data.</text>
</comment>
<dbReference type="Pfam" id="PF05201">
    <property type="entry name" value="GlutR_N"/>
    <property type="match status" value="1"/>
</dbReference>
<dbReference type="SUPFAM" id="SSF69742">
    <property type="entry name" value="Glutamyl tRNA-reductase catalytic, N-terminal domain"/>
    <property type="match status" value="1"/>
</dbReference>
<sequence>MVLVARPLEDLVVVTVNHRTAPLRVVGALEPRAGEAYERLHAHTDEMVVLATCNRFEVYALYSPRLLAEAESFLGSYARYARVLRGLDAARHLFRVASGLESAILGEDEILGQVAKAYEEARRRGHAGKYMSLLFHYAVKTGKLVRSRTQISYGNVGAPGAAVHAAEKLLGSYDRRTVLVVGAGEAGSIIASLVRQKSRSARIIVANRTLEKAAELAERVRGEAHGLDELPGLLEGADVVFLAVTAREPLITRSMLERVRPGTLIVDVSNPPAVEQPVPEHLGYIGLQGLERVIEKTLERRRMEVPKAGRMIEEQLALFRKAWMRRAADEAITVMMEYAGQVVEEELRELQGRLQGLGVDGAAASITRDFAQSLAKKLLRPLIVYAHRAAENGRTGNLEELVEMFRREIEKKTSARPERDSPARGRPSCPR</sequence>
<dbReference type="GO" id="GO:0050661">
    <property type="term" value="F:NADP binding"/>
    <property type="evidence" value="ECO:0007669"/>
    <property type="project" value="InterPro"/>
</dbReference>
<evidence type="ECO:0000259" key="17">
    <source>
        <dbReference type="Pfam" id="PF05201"/>
    </source>
</evidence>
<dbReference type="UniPathway" id="UPA00251">
    <property type="reaction ID" value="UER00316"/>
</dbReference>
<reference evidence="18 19" key="1">
    <citation type="submission" date="2015-11" db="EMBL/GenBank/DDBJ databases">
        <title>Genome sequence of Pyrodictium occultum PL-19, a marine hyperthermophilic archaeon isolated from Volcano, Italy.</title>
        <authorList>
            <person name="Utturkar S."/>
            <person name="Huber H."/>
            <person name="Leptihn S."/>
            <person name="Brown S."/>
            <person name="Stetter K.O."/>
            <person name="Podar M."/>
        </authorList>
    </citation>
    <scope>NUCLEOTIDE SEQUENCE [LARGE SCALE GENOMIC DNA]</scope>
    <source>
        <strain evidence="18 19">PL-19</strain>
    </source>
</reference>
<dbReference type="GO" id="GO:0019353">
    <property type="term" value="P:protoporphyrinogen IX biosynthetic process from glutamate"/>
    <property type="evidence" value="ECO:0007669"/>
    <property type="project" value="TreeGrafter"/>
</dbReference>
<dbReference type="OrthoDB" id="4562at2157"/>
<dbReference type="GO" id="GO:0008883">
    <property type="term" value="F:glutamyl-tRNA reductase activity"/>
    <property type="evidence" value="ECO:0007669"/>
    <property type="project" value="UniProtKB-UniRule"/>
</dbReference>
<comment type="catalytic activity">
    <reaction evidence="7 8 13">
        <text>(S)-4-amino-5-oxopentanoate + tRNA(Glu) + NADP(+) = L-glutamyl-tRNA(Glu) + NADPH + H(+)</text>
        <dbReference type="Rhea" id="RHEA:12344"/>
        <dbReference type="Rhea" id="RHEA-COMP:9663"/>
        <dbReference type="Rhea" id="RHEA-COMP:9680"/>
        <dbReference type="ChEBI" id="CHEBI:15378"/>
        <dbReference type="ChEBI" id="CHEBI:57501"/>
        <dbReference type="ChEBI" id="CHEBI:57783"/>
        <dbReference type="ChEBI" id="CHEBI:58349"/>
        <dbReference type="ChEBI" id="CHEBI:78442"/>
        <dbReference type="ChEBI" id="CHEBI:78520"/>
        <dbReference type="EC" id="1.2.1.70"/>
    </reaction>
</comment>
<dbReference type="InterPro" id="IPR015896">
    <property type="entry name" value="4pyrrol_synth_GluRdtase_dimer"/>
</dbReference>
<evidence type="ECO:0000256" key="5">
    <source>
        <dbReference type="ARBA" id="ARBA00023002"/>
    </source>
</evidence>
<dbReference type="Proteomes" id="UP000053352">
    <property type="component" value="Unassembled WGS sequence"/>
</dbReference>
<keyword evidence="6 8" id="KW-0627">Porphyrin biosynthesis</keyword>
<evidence type="ECO:0000256" key="10">
    <source>
        <dbReference type="PIRSR" id="PIRSR000445-2"/>
    </source>
</evidence>
<dbReference type="RefSeq" id="WP_058371222.1">
    <property type="nucleotide sequence ID" value="NZ_LNTB01000001.1"/>
</dbReference>
<dbReference type="InterPro" id="IPR006151">
    <property type="entry name" value="Shikm_DH/Glu-tRNA_Rdtase"/>
</dbReference>
<dbReference type="InterPro" id="IPR036453">
    <property type="entry name" value="GluRdtase_dimer_dom_sf"/>
</dbReference>
<feature type="domain" description="Tetrapyrrole biosynthesis glutamyl-tRNA reductase dimerisation" evidence="15">
    <location>
        <begin position="307"/>
        <end position="405"/>
    </location>
</feature>
<comment type="function">
    <text evidence="8">Catalyzes the NADPH-dependent reduction of glutamyl-tRNA(Glu) to glutamate 1-semialdehyde (GSA).</text>
</comment>
<comment type="similarity">
    <text evidence="2 8 13">Belongs to the glutamyl-tRNA reductase family.</text>
</comment>
<feature type="binding site" evidence="8 10">
    <location>
        <position position="102"/>
    </location>
    <ligand>
        <name>substrate</name>
    </ligand>
</feature>
<evidence type="ECO:0000256" key="2">
    <source>
        <dbReference type="ARBA" id="ARBA00005916"/>
    </source>
</evidence>
<comment type="domain">
    <text evidence="8">Possesses an unusual extended V-shaped dimeric structure with each monomer consisting of three distinct domains arranged along a curved 'spinal' alpha-helix. The N-terminal catalytic domain specifically recognizes the glutamate moiety of the substrate. The second domain is the NADPH-binding domain, and the third C-terminal domain is responsible for dimerization.</text>
</comment>
<feature type="domain" description="Glutamyl-tRNA reductase N-terminal" evidence="17">
    <location>
        <begin position="14"/>
        <end position="149"/>
    </location>
</feature>
<evidence type="ECO:0000256" key="4">
    <source>
        <dbReference type="ARBA" id="ARBA00022857"/>
    </source>
</evidence>
<evidence type="ECO:0000259" key="15">
    <source>
        <dbReference type="Pfam" id="PF00745"/>
    </source>
</evidence>
<dbReference type="PANTHER" id="PTHR43013">
    <property type="entry name" value="GLUTAMYL-TRNA REDUCTASE"/>
    <property type="match status" value="1"/>
</dbReference>
<proteinExistence type="inferred from homology"/>
<evidence type="ECO:0000256" key="6">
    <source>
        <dbReference type="ARBA" id="ARBA00023244"/>
    </source>
</evidence>
<comment type="subunit">
    <text evidence="8">Homodimer.</text>
</comment>
<dbReference type="Pfam" id="PF00745">
    <property type="entry name" value="GlutR_dimer"/>
    <property type="match status" value="1"/>
</dbReference>
<feature type="active site" description="Nucleophile" evidence="8 9">
    <location>
        <position position="53"/>
    </location>
</feature>
<feature type="domain" description="Quinate/shikimate 5-dehydrogenase/glutamyl-tRNA reductase" evidence="16">
    <location>
        <begin position="166"/>
        <end position="281"/>
    </location>
</feature>
<feature type="binding site" evidence="8 10">
    <location>
        <position position="113"/>
    </location>
    <ligand>
        <name>substrate</name>
    </ligand>
</feature>
<dbReference type="InterPro" id="IPR036343">
    <property type="entry name" value="GluRdtase_N_sf"/>
</dbReference>
<feature type="region of interest" description="Disordered" evidence="14">
    <location>
        <begin position="409"/>
        <end position="431"/>
    </location>
</feature>
<dbReference type="PANTHER" id="PTHR43013:SF1">
    <property type="entry name" value="GLUTAMYL-TRNA REDUCTASE"/>
    <property type="match status" value="1"/>
</dbReference>
<evidence type="ECO:0000256" key="8">
    <source>
        <dbReference type="HAMAP-Rule" id="MF_00087"/>
    </source>
</evidence>
<evidence type="ECO:0000256" key="13">
    <source>
        <dbReference type="RuleBase" id="RU000584"/>
    </source>
</evidence>
<dbReference type="AlphaFoldDB" id="A0A0V8RWW0"/>
<feature type="compositionally biased region" description="Basic and acidic residues" evidence="14">
    <location>
        <begin position="409"/>
        <end position="423"/>
    </location>
</feature>
<feature type="binding site" evidence="8 11">
    <location>
        <begin position="182"/>
        <end position="187"/>
    </location>
    <ligand>
        <name>NADP(+)</name>
        <dbReference type="ChEBI" id="CHEBI:58349"/>
    </ligand>
</feature>
<dbReference type="HAMAP" id="MF_00087">
    <property type="entry name" value="Glu_tRNA_reductase"/>
    <property type="match status" value="1"/>
</dbReference>
<gene>
    <name evidence="8" type="primary">hemA</name>
    <name evidence="18" type="ORF">CF15_07410</name>
</gene>
<evidence type="ECO:0000256" key="11">
    <source>
        <dbReference type="PIRSR" id="PIRSR000445-3"/>
    </source>
</evidence>
<dbReference type="Pfam" id="PF01488">
    <property type="entry name" value="Shikimate_DH"/>
    <property type="match status" value="1"/>
</dbReference>
<dbReference type="Gene3D" id="3.40.50.720">
    <property type="entry name" value="NAD(P)-binding Rossmann-like Domain"/>
    <property type="match status" value="1"/>
</dbReference>
<dbReference type="NCBIfam" id="TIGR01035">
    <property type="entry name" value="hemA"/>
    <property type="match status" value="1"/>
</dbReference>
<dbReference type="Gene3D" id="3.30.460.30">
    <property type="entry name" value="Glutamyl-tRNA reductase, N-terminal domain"/>
    <property type="match status" value="1"/>
</dbReference>
<dbReference type="SUPFAM" id="SSF69075">
    <property type="entry name" value="Glutamyl tRNA-reductase dimerization domain"/>
    <property type="match status" value="1"/>
</dbReference>
<evidence type="ECO:0000256" key="14">
    <source>
        <dbReference type="SAM" id="MobiDB-lite"/>
    </source>
</evidence>
<dbReference type="InterPro" id="IPR015895">
    <property type="entry name" value="4pyrrol_synth_GluRdtase_N"/>
</dbReference>
<feature type="binding site" evidence="8 10">
    <location>
        <begin position="52"/>
        <end position="55"/>
    </location>
    <ligand>
        <name>substrate</name>
    </ligand>
</feature>
<dbReference type="EC" id="1.2.1.70" evidence="3 8"/>
<evidence type="ECO:0000313" key="19">
    <source>
        <dbReference type="Proteomes" id="UP000053352"/>
    </source>
</evidence>